<evidence type="ECO:0000256" key="5">
    <source>
        <dbReference type="ARBA" id="ARBA00022692"/>
    </source>
</evidence>
<dbReference type="Gene3D" id="1.20.1600.10">
    <property type="entry name" value="Outer membrane efflux proteins (OEP)"/>
    <property type="match status" value="1"/>
</dbReference>
<gene>
    <name evidence="9" type="ORF">GSY63_22835</name>
</gene>
<name>A0A966DUB8_9SPHI</name>
<evidence type="ECO:0000256" key="6">
    <source>
        <dbReference type="ARBA" id="ARBA00023136"/>
    </source>
</evidence>
<dbReference type="EMBL" id="WWEO01000045">
    <property type="protein sequence ID" value="NCD72218.1"/>
    <property type="molecule type" value="Genomic_DNA"/>
</dbReference>
<dbReference type="GO" id="GO:0009279">
    <property type="term" value="C:cell outer membrane"/>
    <property type="evidence" value="ECO:0007669"/>
    <property type="project" value="UniProtKB-SubCell"/>
</dbReference>
<sequence>MKYVKYIFAALVICSSVPAFSQVGEADSVYTLQQCIDIAIRNNLDVKKSGLQMDRDRIYWNQARENLIPTLSGDVSRNINNGRSQDPTTYTYVNQQITYDQYGLNSSVVLFNGLNLMNSIKQTSLAYQAGKMDFEQAKNDITLNVITTYLQVLQSEDQESQTETQIEVSKQQVDRLTVLNKEGSISPSDLSDVRGQLATNKISLIDAHNAKYAAKLNLMQLMNVPYNKDVKLKRLPADLLPGQYSLTVDQVYANALTGLPLVKAADLRLKSAEKAVSASKGLYYPSIVLQGGLASNYSSFDSTRYHTQINNNYSYGFSVGLHLPILGNFKTRNNVSLAKIDRLEAQYTTETTKIQLKKNVDQAYINMRSAYERYQTLTDQVDAYSESFRVAETKFNAGVITSVDFITVKGNIDRAKLSLIGARYDYFIRVKILDYYQGKLAL</sequence>
<evidence type="ECO:0000256" key="7">
    <source>
        <dbReference type="ARBA" id="ARBA00023237"/>
    </source>
</evidence>
<evidence type="ECO:0000256" key="4">
    <source>
        <dbReference type="ARBA" id="ARBA00022452"/>
    </source>
</evidence>
<proteinExistence type="inferred from homology"/>
<dbReference type="AlphaFoldDB" id="A0A966DUB8"/>
<dbReference type="Pfam" id="PF02321">
    <property type="entry name" value="OEP"/>
    <property type="match status" value="2"/>
</dbReference>
<dbReference type="SUPFAM" id="SSF56954">
    <property type="entry name" value="Outer membrane efflux proteins (OEP)"/>
    <property type="match status" value="1"/>
</dbReference>
<dbReference type="RefSeq" id="WP_166588172.1">
    <property type="nucleotide sequence ID" value="NZ_WWEO01000045.1"/>
</dbReference>
<dbReference type="PANTHER" id="PTHR30026">
    <property type="entry name" value="OUTER MEMBRANE PROTEIN TOLC"/>
    <property type="match status" value="1"/>
</dbReference>
<reference evidence="9" key="1">
    <citation type="submission" date="2020-01" db="EMBL/GenBank/DDBJ databases">
        <authorList>
            <person name="Seo Y.L."/>
        </authorList>
    </citation>
    <scope>NUCLEOTIDE SEQUENCE</scope>
    <source>
        <strain evidence="9">R11</strain>
    </source>
</reference>
<feature type="chain" id="PRO_5037121533" evidence="8">
    <location>
        <begin position="22"/>
        <end position="442"/>
    </location>
</feature>
<keyword evidence="6" id="KW-0472">Membrane</keyword>
<dbReference type="InterPro" id="IPR003423">
    <property type="entry name" value="OMP_efflux"/>
</dbReference>
<keyword evidence="3" id="KW-0813">Transport</keyword>
<dbReference type="GO" id="GO:0015288">
    <property type="term" value="F:porin activity"/>
    <property type="evidence" value="ECO:0007669"/>
    <property type="project" value="TreeGrafter"/>
</dbReference>
<keyword evidence="7" id="KW-0998">Cell outer membrane</keyword>
<protein>
    <submittedName>
        <fullName evidence="9">TolC family protein</fullName>
    </submittedName>
</protein>
<dbReference type="Proteomes" id="UP000638732">
    <property type="component" value="Unassembled WGS sequence"/>
</dbReference>
<evidence type="ECO:0000313" key="10">
    <source>
        <dbReference type="Proteomes" id="UP000638732"/>
    </source>
</evidence>
<comment type="subcellular location">
    <subcellularLocation>
        <location evidence="1">Cell outer membrane</location>
    </subcellularLocation>
</comment>
<keyword evidence="10" id="KW-1185">Reference proteome</keyword>
<keyword evidence="5" id="KW-0812">Transmembrane</keyword>
<evidence type="ECO:0000256" key="2">
    <source>
        <dbReference type="ARBA" id="ARBA00007613"/>
    </source>
</evidence>
<dbReference type="PANTHER" id="PTHR30026:SF20">
    <property type="entry name" value="OUTER MEMBRANE PROTEIN TOLC"/>
    <property type="match status" value="1"/>
</dbReference>
<dbReference type="GO" id="GO:0015562">
    <property type="term" value="F:efflux transmembrane transporter activity"/>
    <property type="evidence" value="ECO:0007669"/>
    <property type="project" value="InterPro"/>
</dbReference>
<evidence type="ECO:0000256" key="3">
    <source>
        <dbReference type="ARBA" id="ARBA00022448"/>
    </source>
</evidence>
<dbReference type="GO" id="GO:1990281">
    <property type="term" value="C:efflux pump complex"/>
    <property type="evidence" value="ECO:0007669"/>
    <property type="project" value="TreeGrafter"/>
</dbReference>
<comment type="similarity">
    <text evidence="2">Belongs to the outer membrane factor (OMF) (TC 1.B.17) family.</text>
</comment>
<evidence type="ECO:0000256" key="8">
    <source>
        <dbReference type="SAM" id="SignalP"/>
    </source>
</evidence>
<evidence type="ECO:0000313" key="9">
    <source>
        <dbReference type="EMBL" id="NCD72218.1"/>
    </source>
</evidence>
<comment type="caution">
    <text evidence="9">The sequence shown here is derived from an EMBL/GenBank/DDBJ whole genome shotgun (WGS) entry which is preliminary data.</text>
</comment>
<dbReference type="InterPro" id="IPR051906">
    <property type="entry name" value="TolC-like"/>
</dbReference>
<reference evidence="9" key="2">
    <citation type="submission" date="2020-10" db="EMBL/GenBank/DDBJ databases">
        <title>Mucilaginibacter sp. nov., isolated from soil.</title>
        <authorList>
            <person name="Jeon C.O."/>
        </authorList>
    </citation>
    <scope>NUCLEOTIDE SEQUENCE</scope>
    <source>
        <strain evidence="9">R11</strain>
    </source>
</reference>
<keyword evidence="4" id="KW-1134">Transmembrane beta strand</keyword>
<organism evidence="9 10">
    <name type="scientific">Mucilaginibacter agri</name>
    <dbReference type="NCBI Taxonomy" id="2695265"/>
    <lineage>
        <taxon>Bacteria</taxon>
        <taxon>Pseudomonadati</taxon>
        <taxon>Bacteroidota</taxon>
        <taxon>Sphingobacteriia</taxon>
        <taxon>Sphingobacteriales</taxon>
        <taxon>Sphingobacteriaceae</taxon>
        <taxon>Mucilaginibacter</taxon>
    </lineage>
</organism>
<feature type="signal peptide" evidence="8">
    <location>
        <begin position="1"/>
        <end position="21"/>
    </location>
</feature>
<accession>A0A966DUB8</accession>
<keyword evidence="8" id="KW-0732">Signal</keyword>
<evidence type="ECO:0000256" key="1">
    <source>
        <dbReference type="ARBA" id="ARBA00004442"/>
    </source>
</evidence>